<dbReference type="InterPro" id="IPR041577">
    <property type="entry name" value="RT_RNaseH_2"/>
</dbReference>
<dbReference type="GO" id="GO:0046872">
    <property type="term" value="F:metal ion binding"/>
    <property type="evidence" value="ECO:0007669"/>
    <property type="project" value="UniProtKB-KW"/>
</dbReference>
<proteinExistence type="predicted"/>
<evidence type="ECO:0000256" key="14">
    <source>
        <dbReference type="ARBA" id="ARBA00023172"/>
    </source>
</evidence>
<dbReference type="InterPro" id="IPR012337">
    <property type="entry name" value="RNaseH-like_sf"/>
</dbReference>
<dbReference type="GO" id="GO:0004190">
    <property type="term" value="F:aspartic-type endopeptidase activity"/>
    <property type="evidence" value="ECO:0007669"/>
    <property type="project" value="UniProtKB-KW"/>
</dbReference>
<reference evidence="19 20" key="1">
    <citation type="submission" date="2019-05" db="EMBL/GenBank/DDBJ databases">
        <title>Mikania micrantha, genome provides insights into the molecular mechanism of rapid growth.</title>
        <authorList>
            <person name="Liu B."/>
        </authorList>
    </citation>
    <scope>NUCLEOTIDE SEQUENCE [LARGE SCALE GENOMIC DNA]</scope>
    <source>
        <strain evidence="19">NLD-2019</strain>
        <tissue evidence="19">Leaf</tissue>
    </source>
</reference>
<evidence type="ECO:0000256" key="1">
    <source>
        <dbReference type="ARBA" id="ARBA00022670"/>
    </source>
</evidence>
<dbReference type="Pfam" id="PF17921">
    <property type="entry name" value="Integrase_H2C2"/>
    <property type="match status" value="1"/>
</dbReference>
<dbReference type="SUPFAM" id="SSF54160">
    <property type="entry name" value="Chromo domain-like"/>
    <property type="match status" value="1"/>
</dbReference>
<evidence type="ECO:0000256" key="11">
    <source>
        <dbReference type="ARBA" id="ARBA00022918"/>
    </source>
</evidence>
<dbReference type="EMBL" id="SZYD01000003">
    <property type="protein sequence ID" value="KAD6794483.1"/>
    <property type="molecule type" value="Genomic_DNA"/>
</dbReference>
<dbReference type="AlphaFoldDB" id="A0A5N6PKS3"/>
<evidence type="ECO:0000256" key="17">
    <source>
        <dbReference type="SAM" id="Phobius"/>
    </source>
</evidence>
<feature type="region of interest" description="Disordered" evidence="16">
    <location>
        <begin position="1"/>
        <end position="29"/>
    </location>
</feature>
<dbReference type="GO" id="GO:0003964">
    <property type="term" value="F:RNA-directed DNA polymerase activity"/>
    <property type="evidence" value="ECO:0007669"/>
    <property type="project" value="UniProtKB-KW"/>
</dbReference>
<keyword evidence="10" id="KW-0229">DNA integration</keyword>
<keyword evidence="4" id="KW-0540">Nuclease</keyword>
<sequence>MSEPEKDSNQHQYQHHPDQPPPHHQYGTFEGVHNYPPQSVVGFPQPVPPPGAPGGPSVNQYVHGYQAVPGYAVAEGRPVRQHRLPCCGIGIGWFLFIVGFFFAAIPWYIGAFILLCAQYDDREKPGYVACLIAAIIGTIAVIFGVTIKKKDGSWRFCVDYRQLNEATIKDRFPIPLIEELLDELAGSTIFSKLDLRAGYHQVRMNERDIHKTAFRTHQGLFEFMVMPFGLTNAPATFQALMNATFKPLLRKTTLVFFDDILVFSPSFAQHLIDLEEVLLLLRQHSLFAKRSKCSFAGSKVEYLGHIISGNGVQTDPNKISAVQQWPIPKSLKQLERPLTDLLKKAAFQWNEVAQIAFDQLKENLTVAPVLALPDFSKTFIVETDASSKGLGAVLMQEDQKSLKYLLTQKITTPLQQTWLAKLMGYTYEIAYKKGSDNLVADGLSRVRGMALFTLGMSSIDPLLFNKIKESWVQDVHLQSIIQKCQQGQQLPNISWKNGLLLRKNKLWVGNDDQLKLHLFHSSSTGGHSGYLPTLKKVKAFCYWKGCSKQVFSFVKECAQCQQAKYEPIATPGLLQPLPIPTHVFTDISMDFLSGLPKVKGKDTILVVVDRLTKYGHFIPLSHPFNAVQLAHSTTYHPQSDVQTEVLNRSLKMSPFEALYGFPPPLHIPYIPNDTSAEAVELLCRDRELMIEHLKINLQSARNRMKQYADNKRKERSFEVGDWVYLKLQPFVQSTLCLNKHSKLGPKYFGSFLILAKVGSRAYRLDLPSEAQIHVSLLKKAYGSHVPIVPLPTNPRFQYQPRAIIDRRLSRRGDSLVPQILVYWKNLPLTDATWEFQDEFELRFRL</sequence>
<evidence type="ECO:0000256" key="10">
    <source>
        <dbReference type="ARBA" id="ARBA00022908"/>
    </source>
</evidence>
<keyword evidence="11" id="KW-0695">RNA-directed DNA polymerase</keyword>
<dbReference type="PANTHER" id="PTHR37984">
    <property type="entry name" value="PROTEIN CBG26694"/>
    <property type="match status" value="1"/>
</dbReference>
<dbReference type="GO" id="GO:0003677">
    <property type="term" value="F:DNA binding"/>
    <property type="evidence" value="ECO:0007669"/>
    <property type="project" value="UniProtKB-KW"/>
</dbReference>
<evidence type="ECO:0000256" key="3">
    <source>
        <dbReference type="ARBA" id="ARBA00022695"/>
    </source>
</evidence>
<gene>
    <name evidence="19" type="ORF">E3N88_05379</name>
</gene>
<dbReference type="Gene3D" id="1.10.340.70">
    <property type="match status" value="1"/>
</dbReference>
<evidence type="ECO:0000259" key="18">
    <source>
        <dbReference type="PROSITE" id="PS50878"/>
    </source>
</evidence>
<keyword evidence="7" id="KW-0255">Endonuclease</keyword>
<comment type="caution">
    <text evidence="19">The sequence shown here is derived from an EMBL/GenBank/DDBJ whole genome shotgun (WGS) entry which is preliminary data.</text>
</comment>
<dbReference type="PROSITE" id="PS50878">
    <property type="entry name" value="RT_POL"/>
    <property type="match status" value="1"/>
</dbReference>
<evidence type="ECO:0000256" key="12">
    <source>
        <dbReference type="ARBA" id="ARBA00022932"/>
    </source>
</evidence>
<keyword evidence="9" id="KW-0460">Magnesium</keyword>
<evidence type="ECO:0000256" key="16">
    <source>
        <dbReference type="SAM" id="MobiDB-lite"/>
    </source>
</evidence>
<dbReference type="GO" id="GO:0004519">
    <property type="term" value="F:endonuclease activity"/>
    <property type="evidence" value="ECO:0007669"/>
    <property type="project" value="UniProtKB-KW"/>
</dbReference>
<accession>A0A5N6PKS3</accession>
<evidence type="ECO:0000256" key="7">
    <source>
        <dbReference type="ARBA" id="ARBA00022759"/>
    </source>
</evidence>
<dbReference type="InterPro" id="IPR050951">
    <property type="entry name" value="Retrovirus_Pol_polyprotein"/>
</dbReference>
<dbReference type="GO" id="GO:0006310">
    <property type="term" value="P:DNA recombination"/>
    <property type="evidence" value="ECO:0007669"/>
    <property type="project" value="UniProtKB-KW"/>
</dbReference>
<dbReference type="CDD" id="cd01647">
    <property type="entry name" value="RT_LTR"/>
    <property type="match status" value="1"/>
</dbReference>
<dbReference type="SUPFAM" id="SSF56672">
    <property type="entry name" value="DNA/RNA polymerases"/>
    <property type="match status" value="1"/>
</dbReference>
<feature type="transmembrane region" description="Helical" evidence="17">
    <location>
        <begin position="127"/>
        <end position="147"/>
    </location>
</feature>
<dbReference type="InterPro" id="IPR056924">
    <property type="entry name" value="SH3_Tf2-1"/>
</dbReference>
<keyword evidence="8" id="KW-0378">Hydrolase</keyword>
<dbReference type="InterPro" id="IPR000477">
    <property type="entry name" value="RT_dom"/>
</dbReference>
<keyword evidence="3" id="KW-0548">Nucleotidyltransferase</keyword>
<dbReference type="GO" id="GO:0015074">
    <property type="term" value="P:DNA integration"/>
    <property type="evidence" value="ECO:0007669"/>
    <property type="project" value="UniProtKB-KW"/>
</dbReference>
<evidence type="ECO:0000256" key="15">
    <source>
        <dbReference type="ARBA" id="ARBA00023268"/>
    </source>
</evidence>
<keyword evidence="15" id="KW-0511">Multifunctional enzyme</keyword>
<evidence type="ECO:0000313" key="19">
    <source>
        <dbReference type="EMBL" id="KAD6794483.1"/>
    </source>
</evidence>
<dbReference type="InterPro" id="IPR043502">
    <property type="entry name" value="DNA/RNA_pol_sf"/>
</dbReference>
<name>A0A5N6PKS3_9ASTR</name>
<evidence type="ECO:0000256" key="2">
    <source>
        <dbReference type="ARBA" id="ARBA00022679"/>
    </source>
</evidence>
<dbReference type="InterPro" id="IPR016197">
    <property type="entry name" value="Chromo-like_dom_sf"/>
</dbReference>
<dbReference type="InterPro" id="IPR043128">
    <property type="entry name" value="Rev_trsase/Diguanyl_cyclase"/>
</dbReference>
<dbReference type="Gene3D" id="3.30.420.10">
    <property type="entry name" value="Ribonuclease H-like superfamily/Ribonuclease H"/>
    <property type="match status" value="1"/>
</dbReference>
<keyword evidence="20" id="KW-1185">Reference proteome</keyword>
<evidence type="ECO:0000256" key="8">
    <source>
        <dbReference type="ARBA" id="ARBA00022801"/>
    </source>
</evidence>
<keyword evidence="12" id="KW-0239">DNA-directed DNA polymerase</keyword>
<dbReference type="InterPro" id="IPR036397">
    <property type="entry name" value="RNaseH_sf"/>
</dbReference>
<dbReference type="Pfam" id="PF24626">
    <property type="entry name" value="SH3_Tf2-1"/>
    <property type="match status" value="1"/>
</dbReference>
<dbReference type="InterPro" id="IPR041588">
    <property type="entry name" value="Integrase_H2C2"/>
</dbReference>
<keyword evidence="13" id="KW-0238">DNA-binding</keyword>
<dbReference type="PANTHER" id="PTHR37984:SF5">
    <property type="entry name" value="PROTEIN NYNRIN-LIKE"/>
    <property type="match status" value="1"/>
</dbReference>
<organism evidence="19 20">
    <name type="scientific">Mikania micrantha</name>
    <name type="common">bitter vine</name>
    <dbReference type="NCBI Taxonomy" id="192012"/>
    <lineage>
        <taxon>Eukaryota</taxon>
        <taxon>Viridiplantae</taxon>
        <taxon>Streptophyta</taxon>
        <taxon>Embryophyta</taxon>
        <taxon>Tracheophyta</taxon>
        <taxon>Spermatophyta</taxon>
        <taxon>Magnoliopsida</taxon>
        <taxon>eudicotyledons</taxon>
        <taxon>Gunneridae</taxon>
        <taxon>Pentapetalae</taxon>
        <taxon>asterids</taxon>
        <taxon>campanulids</taxon>
        <taxon>Asterales</taxon>
        <taxon>Asteraceae</taxon>
        <taxon>Asteroideae</taxon>
        <taxon>Heliantheae alliance</taxon>
        <taxon>Eupatorieae</taxon>
        <taxon>Mikania</taxon>
    </lineage>
</organism>
<dbReference type="SUPFAM" id="SSF53098">
    <property type="entry name" value="Ribonuclease H-like"/>
    <property type="match status" value="1"/>
</dbReference>
<evidence type="ECO:0000256" key="9">
    <source>
        <dbReference type="ARBA" id="ARBA00022842"/>
    </source>
</evidence>
<dbReference type="FunFam" id="3.10.10.10:FF:000007">
    <property type="entry name" value="Retrovirus-related Pol polyprotein from transposon 17.6-like Protein"/>
    <property type="match status" value="1"/>
</dbReference>
<dbReference type="Pfam" id="PF00078">
    <property type="entry name" value="RVT_1"/>
    <property type="match status" value="1"/>
</dbReference>
<evidence type="ECO:0000256" key="13">
    <source>
        <dbReference type="ARBA" id="ARBA00023125"/>
    </source>
</evidence>
<evidence type="ECO:0000256" key="5">
    <source>
        <dbReference type="ARBA" id="ARBA00022723"/>
    </source>
</evidence>
<evidence type="ECO:0000313" key="20">
    <source>
        <dbReference type="Proteomes" id="UP000326396"/>
    </source>
</evidence>
<keyword evidence="17" id="KW-1133">Transmembrane helix</keyword>
<dbReference type="Pfam" id="PF17919">
    <property type="entry name" value="RT_RNaseH_2"/>
    <property type="match status" value="1"/>
</dbReference>
<keyword evidence="6" id="KW-0064">Aspartyl protease</keyword>
<keyword evidence="1" id="KW-0645">Protease</keyword>
<evidence type="ECO:0000256" key="6">
    <source>
        <dbReference type="ARBA" id="ARBA00022750"/>
    </source>
</evidence>
<dbReference type="Proteomes" id="UP000326396">
    <property type="component" value="Linkage Group LG11"/>
</dbReference>
<dbReference type="Gene3D" id="3.30.70.270">
    <property type="match status" value="2"/>
</dbReference>
<feature type="transmembrane region" description="Helical" evidence="17">
    <location>
        <begin position="91"/>
        <end position="115"/>
    </location>
</feature>
<feature type="domain" description="Reverse transcriptase" evidence="18">
    <location>
        <begin position="128"/>
        <end position="307"/>
    </location>
</feature>
<keyword evidence="5" id="KW-0479">Metal-binding</keyword>
<dbReference type="OrthoDB" id="1933428at2759"/>
<dbReference type="GO" id="GO:0003887">
    <property type="term" value="F:DNA-directed DNA polymerase activity"/>
    <property type="evidence" value="ECO:0007669"/>
    <property type="project" value="UniProtKB-KW"/>
</dbReference>
<dbReference type="GO" id="GO:0006508">
    <property type="term" value="P:proteolysis"/>
    <property type="evidence" value="ECO:0007669"/>
    <property type="project" value="UniProtKB-KW"/>
</dbReference>
<evidence type="ECO:0000256" key="4">
    <source>
        <dbReference type="ARBA" id="ARBA00022722"/>
    </source>
</evidence>
<keyword evidence="14" id="KW-0233">DNA recombination</keyword>
<keyword evidence="17" id="KW-0472">Membrane</keyword>
<keyword evidence="2" id="KW-0808">Transferase</keyword>
<protein>
    <recommendedName>
        <fullName evidence="18">Reverse transcriptase domain-containing protein</fullName>
    </recommendedName>
</protein>
<keyword evidence="17" id="KW-0812">Transmembrane</keyword>